<evidence type="ECO:0000256" key="1">
    <source>
        <dbReference type="ARBA" id="ARBA00001971"/>
    </source>
</evidence>
<dbReference type="GO" id="GO:0005789">
    <property type="term" value="C:endoplasmic reticulum membrane"/>
    <property type="evidence" value="ECO:0007669"/>
    <property type="project" value="UniProtKB-SubCell"/>
</dbReference>
<dbReference type="EMBL" id="KQ460419">
    <property type="protein sequence ID" value="KPJ14864.1"/>
    <property type="molecule type" value="Genomic_DNA"/>
</dbReference>
<dbReference type="AlphaFoldDB" id="A0A0N1I8B5"/>
<dbReference type="InterPro" id="IPR050476">
    <property type="entry name" value="Insect_CytP450_Detox"/>
</dbReference>
<dbReference type="InParanoid" id="A0A0N1I8B5"/>
<dbReference type="CDD" id="cd11056">
    <property type="entry name" value="CYP6-like"/>
    <property type="match status" value="1"/>
</dbReference>
<dbReference type="PANTHER" id="PTHR24292">
    <property type="entry name" value="CYTOCHROME P450"/>
    <property type="match status" value="1"/>
</dbReference>
<protein>
    <recommendedName>
        <fullName evidence="6">unspecific monooxygenase</fullName>
        <ecNumber evidence="6">1.14.14.1</ecNumber>
    </recommendedName>
</protein>
<evidence type="ECO:0000256" key="9">
    <source>
        <dbReference type="ARBA" id="ARBA00022824"/>
    </source>
</evidence>
<dbReference type="GO" id="GO:0016712">
    <property type="term" value="F:oxidoreductase activity, acting on paired donors, with incorporation or reduction of molecular oxygen, reduced flavin or flavoprotein as one donor, and incorporation of one atom of oxygen"/>
    <property type="evidence" value="ECO:0007669"/>
    <property type="project" value="UniProtKB-EC"/>
</dbReference>
<keyword evidence="11 17" id="KW-0560">Oxidoreductase</keyword>
<evidence type="ECO:0000256" key="2">
    <source>
        <dbReference type="ARBA" id="ARBA00003690"/>
    </source>
</evidence>
<dbReference type="PROSITE" id="PS00086">
    <property type="entry name" value="CYTOCHROME_P450"/>
    <property type="match status" value="1"/>
</dbReference>
<dbReference type="InterPro" id="IPR002403">
    <property type="entry name" value="Cyt_P450_E_grp-IV"/>
</dbReference>
<dbReference type="Pfam" id="PF00067">
    <property type="entry name" value="p450"/>
    <property type="match status" value="1"/>
</dbReference>
<comment type="similarity">
    <text evidence="5 17">Belongs to the cytochrome P450 family.</text>
</comment>
<reference evidence="18 19" key="1">
    <citation type="journal article" date="2015" name="Nat. Commun.">
        <title>Outbred genome sequencing and CRISPR/Cas9 gene editing in butterflies.</title>
        <authorList>
            <person name="Li X."/>
            <person name="Fan D."/>
            <person name="Zhang W."/>
            <person name="Liu G."/>
            <person name="Zhang L."/>
            <person name="Zhao L."/>
            <person name="Fang X."/>
            <person name="Chen L."/>
            <person name="Dong Y."/>
            <person name="Chen Y."/>
            <person name="Ding Y."/>
            <person name="Zhao R."/>
            <person name="Feng M."/>
            <person name="Zhu Y."/>
            <person name="Feng Y."/>
            <person name="Jiang X."/>
            <person name="Zhu D."/>
            <person name="Xiang H."/>
            <person name="Feng X."/>
            <person name="Li S."/>
            <person name="Wang J."/>
            <person name="Zhang G."/>
            <person name="Kronforst M.R."/>
            <person name="Wang W."/>
        </authorList>
    </citation>
    <scope>NUCLEOTIDE SEQUENCE [LARGE SCALE GENOMIC DNA]</scope>
    <source>
        <strain evidence="18">Ya'a_city_454_Pm</strain>
        <tissue evidence="18">Whole body</tissue>
    </source>
</reference>
<evidence type="ECO:0000256" key="12">
    <source>
        <dbReference type="ARBA" id="ARBA00023004"/>
    </source>
</evidence>
<evidence type="ECO:0000256" key="10">
    <source>
        <dbReference type="ARBA" id="ARBA00022848"/>
    </source>
</evidence>
<evidence type="ECO:0000313" key="18">
    <source>
        <dbReference type="EMBL" id="KPJ14864.1"/>
    </source>
</evidence>
<evidence type="ECO:0000256" key="16">
    <source>
        <dbReference type="PIRSR" id="PIRSR602403-1"/>
    </source>
</evidence>
<evidence type="ECO:0000256" key="15">
    <source>
        <dbReference type="ARBA" id="ARBA00047827"/>
    </source>
</evidence>
<keyword evidence="10" id="KW-0492">Microsome</keyword>
<sequence>MIIGPYLPNAGDRPSPKSSTVCGALWAIYYLIGLYNETYWKKRGIKFHLKNKVFGPMGEFVTSKRSLFEIFNEIYKMYPNEPAVGVGSFLTPALYVKDPLNVQHVLNIDFNAFNHRGFEMNEDDKLSDNVLFMNGNRWKIMRQNMTPLFTATKVKSMYYKLDRSAVDFVDYLNKRPELLKKDTLHTLTTFCNAAIGAAVFGIGNESIFDSPFLAMAIESMKMNTIRNIQFAIGSLNIRLFKLLGIKVFKKHEEFFISAIKQVIRKREAENVKKHDFADLCVGLINKGTLKDRDTGLEIEPTDEILAAQAFFFFLAGSEPSASAMFFTLVELGMNPEPLKRVHEEIDSSFEKYNNTMTYDTIHEMEYLDMVYNEALRMYPPIGFLTRQCVKDTVLPTGNIRISKGTKIFTPIFEVHHDPNFFSDPEVFNPDRFSPKNRHKLPNNMYMPFGEGKRLCIGVRYATLQVKAGLVHLLRHFTVKTHIGVEGIKYGKQSMQVRPTNVDIELIPRNLK</sequence>
<evidence type="ECO:0000313" key="19">
    <source>
        <dbReference type="Proteomes" id="UP000053240"/>
    </source>
</evidence>
<evidence type="ECO:0000256" key="8">
    <source>
        <dbReference type="ARBA" id="ARBA00022723"/>
    </source>
</evidence>
<dbReference type="Proteomes" id="UP000053240">
    <property type="component" value="Unassembled WGS sequence"/>
</dbReference>
<evidence type="ECO:0000256" key="11">
    <source>
        <dbReference type="ARBA" id="ARBA00023002"/>
    </source>
</evidence>
<dbReference type="InterPro" id="IPR001128">
    <property type="entry name" value="Cyt_P450"/>
</dbReference>
<dbReference type="PRINTS" id="PR00465">
    <property type="entry name" value="EP450IV"/>
</dbReference>
<keyword evidence="12 16" id="KW-0408">Iron</keyword>
<evidence type="ECO:0000256" key="4">
    <source>
        <dbReference type="ARBA" id="ARBA00004406"/>
    </source>
</evidence>
<keyword evidence="19" id="KW-1185">Reference proteome</keyword>
<comment type="cofactor">
    <cofactor evidence="1 16">
        <name>heme</name>
        <dbReference type="ChEBI" id="CHEBI:30413"/>
    </cofactor>
</comment>
<evidence type="ECO:0000256" key="14">
    <source>
        <dbReference type="ARBA" id="ARBA00023136"/>
    </source>
</evidence>
<organism evidence="18 19">
    <name type="scientific">Papilio machaon</name>
    <name type="common">Old World swallowtail butterfly</name>
    <dbReference type="NCBI Taxonomy" id="76193"/>
    <lineage>
        <taxon>Eukaryota</taxon>
        <taxon>Metazoa</taxon>
        <taxon>Ecdysozoa</taxon>
        <taxon>Arthropoda</taxon>
        <taxon>Hexapoda</taxon>
        <taxon>Insecta</taxon>
        <taxon>Pterygota</taxon>
        <taxon>Neoptera</taxon>
        <taxon>Endopterygota</taxon>
        <taxon>Lepidoptera</taxon>
        <taxon>Glossata</taxon>
        <taxon>Ditrysia</taxon>
        <taxon>Papilionoidea</taxon>
        <taxon>Papilionidae</taxon>
        <taxon>Papilioninae</taxon>
        <taxon>Papilio</taxon>
    </lineage>
</organism>
<dbReference type="InterPro" id="IPR017972">
    <property type="entry name" value="Cyt_P450_CS"/>
</dbReference>
<comment type="catalytic activity">
    <reaction evidence="15">
        <text>an organic molecule + reduced [NADPH--hemoprotein reductase] + O2 = an alcohol + oxidized [NADPH--hemoprotein reductase] + H2O + H(+)</text>
        <dbReference type="Rhea" id="RHEA:17149"/>
        <dbReference type="Rhea" id="RHEA-COMP:11964"/>
        <dbReference type="Rhea" id="RHEA-COMP:11965"/>
        <dbReference type="ChEBI" id="CHEBI:15377"/>
        <dbReference type="ChEBI" id="CHEBI:15378"/>
        <dbReference type="ChEBI" id="CHEBI:15379"/>
        <dbReference type="ChEBI" id="CHEBI:30879"/>
        <dbReference type="ChEBI" id="CHEBI:57618"/>
        <dbReference type="ChEBI" id="CHEBI:58210"/>
        <dbReference type="ChEBI" id="CHEBI:142491"/>
        <dbReference type="EC" id="1.14.14.1"/>
    </reaction>
</comment>
<name>A0A0N1I8B5_PAPMA</name>
<evidence type="ECO:0000256" key="17">
    <source>
        <dbReference type="RuleBase" id="RU000461"/>
    </source>
</evidence>
<evidence type="ECO:0000256" key="5">
    <source>
        <dbReference type="ARBA" id="ARBA00010617"/>
    </source>
</evidence>
<dbReference type="EC" id="1.14.14.1" evidence="6"/>
<dbReference type="PRINTS" id="PR00385">
    <property type="entry name" value="P450"/>
</dbReference>
<dbReference type="GO" id="GO:0005506">
    <property type="term" value="F:iron ion binding"/>
    <property type="evidence" value="ECO:0007669"/>
    <property type="project" value="InterPro"/>
</dbReference>
<gene>
    <name evidence="18" type="ORF">RR48_02190</name>
</gene>
<comment type="function">
    <text evidence="2">May be involved in the metabolism of insect hormones and in the breakdown of synthetic insecticides.</text>
</comment>
<evidence type="ECO:0000256" key="7">
    <source>
        <dbReference type="ARBA" id="ARBA00022617"/>
    </source>
</evidence>
<dbReference type="InterPro" id="IPR036396">
    <property type="entry name" value="Cyt_P450_sf"/>
</dbReference>
<comment type="subcellular location">
    <subcellularLocation>
        <location evidence="4">Endoplasmic reticulum membrane</location>
        <topology evidence="4">Peripheral membrane protein</topology>
    </subcellularLocation>
    <subcellularLocation>
        <location evidence="3">Microsome membrane</location>
        <topology evidence="3">Peripheral membrane protein</topology>
    </subcellularLocation>
</comment>
<dbReference type="GO" id="GO:0020037">
    <property type="term" value="F:heme binding"/>
    <property type="evidence" value="ECO:0007669"/>
    <property type="project" value="InterPro"/>
</dbReference>
<keyword evidence="7 16" id="KW-0349">Heme</keyword>
<dbReference type="SUPFAM" id="SSF48264">
    <property type="entry name" value="Cytochrome P450"/>
    <property type="match status" value="1"/>
</dbReference>
<keyword evidence="14" id="KW-0472">Membrane</keyword>
<dbReference type="Gene3D" id="1.10.630.10">
    <property type="entry name" value="Cytochrome P450"/>
    <property type="match status" value="1"/>
</dbReference>
<dbReference type="STRING" id="76193.A0A0N1I8B5"/>
<evidence type="ECO:0000256" key="13">
    <source>
        <dbReference type="ARBA" id="ARBA00023033"/>
    </source>
</evidence>
<feature type="binding site" description="axial binding residue" evidence="16">
    <location>
        <position position="455"/>
    </location>
    <ligand>
        <name>heme</name>
        <dbReference type="ChEBI" id="CHEBI:30413"/>
    </ligand>
    <ligandPart>
        <name>Fe</name>
        <dbReference type="ChEBI" id="CHEBI:18248"/>
    </ligandPart>
</feature>
<evidence type="ECO:0000256" key="3">
    <source>
        <dbReference type="ARBA" id="ARBA00004174"/>
    </source>
</evidence>
<dbReference type="PANTHER" id="PTHR24292:SF84">
    <property type="entry name" value="CYTOCHROME P450 28A5-RELATED"/>
    <property type="match status" value="1"/>
</dbReference>
<evidence type="ECO:0000256" key="6">
    <source>
        <dbReference type="ARBA" id="ARBA00012109"/>
    </source>
</evidence>
<keyword evidence="8 16" id="KW-0479">Metal-binding</keyword>
<keyword evidence="9" id="KW-0256">Endoplasmic reticulum</keyword>
<accession>A0A0N1I8B5</accession>
<proteinExistence type="inferred from homology"/>
<keyword evidence="13 17" id="KW-0503">Monooxygenase</keyword>